<sequence>VDFHSLNRRDLQGLCKKNKIPANTSNATMADALASLENVEGLEEFLEGHNSQAPHSPTVSEMTSSCARRTWTSRRVSKEPASSKLITKSCRGSRRKVIEEIDEENTSSVSQTSEAGTDVCSVVSVQKGSYKPYIRRVTVASAAKPSENIECPVDVVSKESSLSVVVAAEIGNSEVLDFVDTSNAMNKLDESLQDVNTSEKMTEKGDYDILATENIKLLEDSENKKDFDVDQISVGVSVIPEQLQNALNEIVFSESKDGELENGTNASDAVFENKSENSEIQNPNEGTSPKSSEDSEVSSEVESENGSENSELQNVNEGASAKSSEDSEVSTDAGSEDKFENRELQNVDEGTSTKTSGDSEVSSDAGSENGSENSDFENVEGESEESLEDSEVSSDAGSENESENSEFENIDEGT</sequence>
<feature type="region of interest" description="Disordered" evidence="1">
    <location>
        <begin position="273"/>
        <end position="414"/>
    </location>
</feature>
<dbReference type="EMBL" id="JO495776">
    <property type="protein sequence ID" value="AEL99237.1"/>
    <property type="molecule type" value="mRNA"/>
</dbReference>
<feature type="compositionally biased region" description="Acidic residues" evidence="1">
    <location>
        <begin position="294"/>
        <end position="305"/>
    </location>
</feature>
<protein>
    <submittedName>
        <fullName evidence="2">Uncharacterized protein</fullName>
    </submittedName>
</protein>
<reference evidence="2" key="1">
    <citation type="journal article" date="2011" name="Curr. Biol.">
        <title>Preservation of the y transcriptome in a 10-million-year-old plant sex chromosome system.</title>
        <authorList>
            <person name="Bergero R."/>
            <person name="Charlesworth D."/>
        </authorList>
    </citation>
    <scope>NUCLEOTIDE SEQUENCE</scope>
    <source>
        <tissue evidence="2">Male and female bud flowers</tissue>
    </source>
</reference>
<feature type="compositionally biased region" description="Polar residues" evidence="1">
    <location>
        <begin position="278"/>
        <end position="290"/>
    </location>
</feature>
<feature type="non-terminal residue" evidence="2">
    <location>
        <position position="414"/>
    </location>
</feature>
<dbReference type="PANTHER" id="PTHR33621">
    <property type="entry name" value="ASPARTIC/GLUTAMIC ACID-RICH PROTEIN"/>
    <property type="match status" value="1"/>
</dbReference>
<evidence type="ECO:0000313" key="2">
    <source>
        <dbReference type="EMBL" id="AEL99237.1"/>
    </source>
</evidence>
<organism evidence="2">
    <name type="scientific">Silene latifolia</name>
    <name type="common">White campion</name>
    <name type="synonym">Bladder campion</name>
    <dbReference type="NCBI Taxonomy" id="37657"/>
    <lineage>
        <taxon>Eukaryota</taxon>
        <taxon>Viridiplantae</taxon>
        <taxon>Streptophyta</taxon>
        <taxon>Embryophyta</taxon>
        <taxon>Tracheophyta</taxon>
        <taxon>Spermatophyta</taxon>
        <taxon>Magnoliopsida</taxon>
        <taxon>eudicotyledons</taxon>
        <taxon>Gunneridae</taxon>
        <taxon>Pentapetalae</taxon>
        <taxon>Caryophyllales</taxon>
        <taxon>Caryophyllaceae</taxon>
        <taxon>Sileneae</taxon>
        <taxon>Silene</taxon>
        <taxon>Silene subgen. Behenantha</taxon>
        <taxon>Silene sect. Melandrium</taxon>
    </lineage>
</organism>
<dbReference type="AlphaFoldDB" id="G5DXJ0"/>
<dbReference type="PANTHER" id="PTHR33621:SF2">
    <property type="entry name" value="RIBOSOMAL L1 DOMAIN-CONTAINING PROTEIN"/>
    <property type="match status" value="1"/>
</dbReference>
<feature type="compositionally biased region" description="Acidic residues" evidence="1">
    <location>
        <begin position="374"/>
        <end position="414"/>
    </location>
</feature>
<evidence type="ECO:0000256" key="1">
    <source>
        <dbReference type="SAM" id="MobiDB-lite"/>
    </source>
</evidence>
<feature type="compositionally biased region" description="Basic and acidic residues" evidence="1">
    <location>
        <begin position="335"/>
        <end position="345"/>
    </location>
</feature>
<accession>G5DXJ0</accession>
<name>G5DXJ0_SILLA</name>
<feature type="non-terminal residue" evidence="2">
    <location>
        <position position="1"/>
    </location>
</feature>
<feature type="compositionally biased region" description="Polar residues" evidence="1">
    <location>
        <begin position="348"/>
        <end position="373"/>
    </location>
</feature>
<proteinExistence type="evidence at transcript level"/>